<dbReference type="EMBL" id="CP155447">
    <property type="protein sequence ID" value="XBH06552.1"/>
    <property type="molecule type" value="Genomic_DNA"/>
</dbReference>
<evidence type="ECO:0000313" key="1">
    <source>
        <dbReference type="EMBL" id="XBH06552.1"/>
    </source>
</evidence>
<gene>
    <name evidence="1" type="ORF">V5E97_11085</name>
</gene>
<reference evidence="1" key="1">
    <citation type="submission" date="2024-05" db="EMBL/GenBank/DDBJ databases">
        <title>Planctomycetes of the genus Singulisphaera possess chitinolytic capabilities.</title>
        <authorList>
            <person name="Ivanova A."/>
        </authorList>
    </citation>
    <scope>NUCLEOTIDE SEQUENCE</scope>
    <source>
        <strain evidence="1">Ch08T</strain>
    </source>
</reference>
<dbReference type="AlphaFoldDB" id="A0AAU7CN64"/>
<accession>A0AAU7CN64</accession>
<proteinExistence type="predicted"/>
<protein>
    <submittedName>
        <fullName evidence="1">Uncharacterized protein</fullName>
    </submittedName>
</protein>
<dbReference type="RefSeq" id="WP_406699402.1">
    <property type="nucleotide sequence ID" value="NZ_CP155447.1"/>
</dbReference>
<sequence>MVRSLIDNPTARLLIAIETGPDEAFLVGTSDAYLRLALAALEFVSDAQAGRARRLTVNGMTVADTSSFGEAIEPGEVGLAGGWLMTSAEEARKVAEYILRLSPPSSHDA</sequence>
<name>A0AAU7CN64_9BACT</name>
<organism evidence="1">
    <name type="scientific">Singulisphaera sp. Ch08</name>
    <dbReference type="NCBI Taxonomy" id="3120278"/>
    <lineage>
        <taxon>Bacteria</taxon>
        <taxon>Pseudomonadati</taxon>
        <taxon>Planctomycetota</taxon>
        <taxon>Planctomycetia</taxon>
        <taxon>Isosphaerales</taxon>
        <taxon>Isosphaeraceae</taxon>
        <taxon>Singulisphaera</taxon>
    </lineage>
</organism>